<keyword evidence="3" id="KW-1185">Reference proteome</keyword>
<sequence>MLCLACAAPAFAAQADVPKGASLEATITALDGAVFDAFNHCSDPAQLRRHAEFFAPDVEFYHDTGGVTWTREAMIANTAKYACGHYTRERVSLQVSPIKDFGAIAQGVHRFCQVDSGRCDGEADFAMVWRLREGQWQITRVLSYGHRPSADTVRHDPK</sequence>
<name>A0A941AS95_9GAMM</name>
<reference evidence="2" key="2">
    <citation type="submission" date="2021-03" db="EMBL/GenBank/DDBJ databases">
        <authorList>
            <person name="Cao W."/>
        </authorList>
    </citation>
    <scope>NUCLEOTIDE SEQUENCE</scope>
    <source>
        <strain evidence="2">110414</strain>
    </source>
</reference>
<dbReference type="InterPro" id="IPR032710">
    <property type="entry name" value="NTF2-like_dom_sf"/>
</dbReference>
<proteinExistence type="predicted"/>
<evidence type="ECO:0000313" key="2">
    <source>
        <dbReference type="EMBL" id="MBP3983504.1"/>
    </source>
</evidence>
<feature type="domain" description="DUF4440" evidence="1">
    <location>
        <begin position="27"/>
        <end position="138"/>
    </location>
</feature>
<dbReference type="Proteomes" id="UP000673447">
    <property type="component" value="Unassembled WGS sequence"/>
</dbReference>
<dbReference type="Pfam" id="PF14534">
    <property type="entry name" value="DUF4440"/>
    <property type="match status" value="1"/>
</dbReference>
<evidence type="ECO:0000313" key="3">
    <source>
        <dbReference type="Proteomes" id="UP000673447"/>
    </source>
</evidence>
<dbReference type="InterPro" id="IPR027843">
    <property type="entry name" value="DUF4440"/>
</dbReference>
<protein>
    <submittedName>
        <fullName evidence="2">Nuclear transport factor 2 family protein</fullName>
    </submittedName>
</protein>
<evidence type="ECO:0000259" key="1">
    <source>
        <dbReference type="Pfam" id="PF14534"/>
    </source>
</evidence>
<dbReference type="Gene3D" id="3.10.450.50">
    <property type="match status" value="1"/>
</dbReference>
<reference evidence="2" key="1">
    <citation type="journal article" date="2016" name="Int. J. Syst. Evol. Microbiol.">
        <title>Pseudoxanthomonas helianthi sp. nov., isolated from roots of Jerusalem artichoke (Helianthus tuberosus).</title>
        <authorList>
            <person name="Kittiwongwattana C."/>
            <person name="Thawai C."/>
        </authorList>
    </citation>
    <scope>NUCLEOTIDE SEQUENCE</scope>
    <source>
        <strain evidence="2">110414</strain>
    </source>
</reference>
<accession>A0A941AS95</accession>
<comment type="caution">
    <text evidence="2">The sequence shown here is derived from an EMBL/GenBank/DDBJ whole genome shotgun (WGS) entry which is preliminary data.</text>
</comment>
<dbReference type="AlphaFoldDB" id="A0A941AS95"/>
<organism evidence="2 3">
    <name type="scientific">Pseudoxanthomonas helianthi</name>
    <dbReference type="NCBI Taxonomy" id="1453541"/>
    <lineage>
        <taxon>Bacteria</taxon>
        <taxon>Pseudomonadati</taxon>
        <taxon>Pseudomonadota</taxon>
        <taxon>Gammaproteobacteria</taxon>
        <taxon>Lysobacterales</taxon>
        <taxon>Lysobacteraceae</taxon>
        <taxon>Pseudoxanthomonas</taxon>
    </lineage>
</organism>
<gene>
    <name evidence="2" type="ORF">J5837_03620</name>
</gene>
<dbReference type="EMBL" id="JAGKTC010000001">
    <property type="protein sequence ID" value="MBP3983504.1"/>
    <property type="molecule type" value="Genomic_DNA"/>
</dbReference>
<dbReference type="SUPFAM" id="SSF54427">
    <property type="entry name" value="NTF2-like"/>
    <property type="match status" value="1"/>
</dbReference>